<reference evidence="2" key="1">
    <citation type="submission" date="2023-10" db="EMBL/GenBank/DDBJ databases">
        <authorList>
            <person name="Chen Y."/>
            <person name="Shah S."/>
            <person name="Dougan E. K."/>
            <person name="Thang M."/>
            <person name="Chan C."/>
        </authorList>
    </citation>
    <scope>NUCLEOTIDE SEQUENCE [LARGE SCALE GENOMIC DNA]</scope>
</reference>
<name>A0ABN9U6K3_9DINO</name>
<evidence type="ECO:0000256" key="1">
    <source>
        <dbReference type="SAM" id="MobiDB-lite"/>
    </source>
</evidence>
<gene>
    <name evidence="2" type="ORF">PCOR1329_LOCUS45640</name>
</gene>
<sequence>RRCACATCRRRRPSARCARSLPPTSAAAAARPRRIRPAGWPPSPRRPRRCGSSSSGCRRTRGRGRLWAAASAQRPARRPRSAARRPRARPRRTASGPRGHTAARSSWALLILACRRCTRCRSDRTCRAQLRRRGPSTRRRRRARRPSPCRTASTSSRRAGRRTSDEDKIGGADTTDFARRKCVTFDTRMFLR</sequence>
<feature type="region of interest" description="Disordered" evidence="1">
    <location>
        <begin position="17"/>
        <end position="102"/>
    </location>
</feature>
<evidence type="ECO:0000313" key="3">
    <source>
        <dbReference type="Proteomes" id="UP001189429"/>
    </source>
</evidence>
<accession>A0ABN9U6K3</accession>
<keyword evidence="3" id="KW-1185">Reference proteome</keyword>
<dbReference type="EMBL" id="CAUYUJ010015490">
    <property type="protein sequence ID" value="CAK0854599.1"/>
    <property type="molecule type" value="Genomic_DNA"/>
</dbReference>
<proteinExistence type="predicted"/>
<evidence type="ECO:0000313" key="2">
    <source>
        <dbReference type="EMBL" id="CAK0854599.1"/>
    </source>
</evidence>
<feature type="compositionally biased region" description="Low complexity" evidence="1">
    <location>
        <begin position="17"/>
        <end position="30"/>
    </location>
</feature>
<protein>
    <submittedName>
        <fullName evidence="2">Uncharacterized protein</fullName>
    </submittedName>
</protein>
<feature type="compositionally biased region" description="Low complexity" evidence="1">
    <location>
        <begin position="148"/>
        <end position="157"/>
    </location>
</feature>
<feature type="region of interest" description="Disordered" evidence="1">
    <location>
        <begin position="130"/>
        <end position="172"/>
    </location>
</feature>
<feature type="non-terminal residue" evidence="2">
    <location>
        <position position="1"/>
    </location>
</feature>
<organism evidence="2 3">
    <name type="scientific">Prorocentrum cordatum</name>
    <dbReference type="NCBI Taxonomy" id="2364126"/>
    <lineage>
        <taxon>Eukaryota</taxon>
        <taxon>Sar</taxon>
        <taxon>Alveolata</taxon>
        <taxon>Dinophyceae</taxon>
        <taxon>Prorocentrales</taxon>
        <taxon>Prorocentraceae</taxon>
        <taxon>Prorocentrum</taxon>
    </lineage>
</organism>
<dbReference type="Proteomes" id="UP001189429">
    <property type="component" value="Unassembled WGS sequence"/>
</dbReference>
<feature type="compositionally biased region" description="Basic residues" evidence="1">
    <location>
        <begin position="75"/>
        <end position="92"/>
    </location>
</feature>
<comment type="caution">
    <text evidence="2">The sequence shown here is derived from an EMBL/GenBank/DDBJ whole genome shotgun (WGS) entry which is preliminary data.</text>
</comment>
<feature type="compositionally biased region" description="Basic residues" evidence="1">
    <location>
        <begin position="130"/>
        <end position="147"/>
    </location>
</feature>